<dbReference type="Pfam" id="PF12704">
    <property type="entry name" value="MacB_PCD"/>
    <property type="match status" value="1"/>
</dbReference>
<evidence type="ECO:0000256" key="2">
    <source>
        <dbReference type="ARBA" id="ARBA00022475"/>
    </source>
</evidence>
<dbReference type="InterPro" id="IPR025857">
    <property type="entry name" value="MacB_PCD"/>
</dbReference>
<comment type="similarity">
    <text evidence="6">Belongs to the ABC-4 integral membrane protein family.</text>
</comment>
<keyword evidence="4 7" id="KW-1133">Transmembrane helix</keyword>
<evidence type="ECO:0000256" key="1">
    <source>
        <dbReference type="ARBA" id="ARBA00004651"/>
    </source>
</evidence>
<dbReference type="GO" id="GO:0022857">
    <property type="term" value="F:transmembrane transporter activity"/>
    <property type="evidence" value="ECO:0007669"/>
    <property type="project" value="TreeGrafter"/>
</dbReference>
<comment type="subcellular location">
    <subcellularLocation>
        <location evidence="1">Cell membrane</location>
        <topology evidence="1">Multi-pass membrane protein</topology>
    </subcellularLocation>
</comment>
<feature type="transmembrane region" description="Helical" evidence="7">
    <location>
        <begin position="427"/>
        <end position="446"/>
    </location>
</feature>
<evidence type="ECO:0000256" key="6">
    <source>
        <dbReference type="ARBA" id="ARBA00038076"/>
    </source>
</evidence>
<evidence type="ECO:0000256" key="4">
    <source>
        <dbReference type="ARBA" id="ARBA00022989"/>
    </source>
</evidence>
<gene>
    <name evidence="10" type="ORF">FYJ39_14240</name>
</gene>
<evidence type="ECO:0000259" key="9">
    <source>
        <dbReference type="Pfam" id="PF12704"/>
    </source>
</evidence>
<evidence type="ECO:0000256" key="3">
    <source>
        <dbReference type="ARBA" id="ARBA00022692"/>
    </source>
</evidence>
<feature type="transmembrane region" description="Helical" evidence="7">
    <location>
        <begin position="327"/>
        <end position="348"/>
    </location>
</feature>
<evidence type="ECO:0000256" key="7">
    <source>
        <dbReference type="SAM" id="Phobius"/>
    </source>
</evidence>
<dbReference type="GO" id="GO:0005886">
    <property type="term" value="C:plasma membrane"/>
    <property type="evidence" value="ECO:0007669"/>
    <property type="project" value="UniProtKB-SubCell"/>
</dbReference>
<feature type="domain" description="MacB-like periplasmic core" evidence="9">
    <location>
        <begin position="21"/>
        <end position="161"/>
    </location>
</feature>
<feature type="transmembrane region" description="Helical" evidence="7">
    <location>
        <begin position="385"/>
        <end position="407"/>
    </location>
</feature>
<reference evidence="10 11" key="1">
    <citation type="submission" date="2019-08" db="EMBL/GenBank/DDBJ databases">
        <title>In-depth cultivation of the pig gut microbiome towards novel bacterial diversity and tailored functional studies.</title>
        <authorList>
            <person name="Wylensek D."/>
            <person name="Hitch T.C.A."/>
            <person name="Clavel T."/>
        </authorList>
    </citation>
    <scope>NUCLEOTIDE SEQUENCE [LARGE SCALE GENOMIC DNA]</scope>
    <source>
        <strain evidence="10 11">WCA-389-WT-23D1</strain>
    </source>
</reference>
<keyword evidence="3 7" id="KW-0812">Transmembrane</keyword>
<evidence type="ECO:0000256" key="5">
    <source>
        <dbReference type="ARBA" id="ARBA00023136"/>
    </source>
</evidence>
<organism evidence="10 11">
    <name type="scientific">Clostridium porci</name>
    <dbReference type="NCBI Taxonomy" id="2605778"/>
    <lineage>
        <taxon>Bacteria</taxon>
        <taxon>Bacillati</taxon>
        <taxon>Bacillota</taxon>
        <taxon>Clostridia</taxon>
        <taxon>Eubacteriales</taxon>
        <taxon>Clostridiaceae</taxon>
        <taxon>Clostridium</taxon>
    </lineage>
</organism>
<keyword evidence="11" id="KW-1185">Reference proteome</keyword>
<dbReference type="InterPro" id="IPR003838">
    <property type="entry name" value="ABC3_permease_C"/>
</dbReference>
<accession>A0A7X2NN27</accession>
<keyword evidence="2" id="KW-1003">Cell membrane</keyword>
<feature type="domain" description="ABC3 transporter permease C-terminal" evidence="8">
    <location>
        <begin position="335"/>
        <end position="456"/>
    </location>
</feature>
<evidence type="ECO:0000259" key="8">
    <source>
        <dbReference type="Pfam" id="PF02687"/>
    </source>
</evidence>
<dbReference type="Proteomes" id="UP000429958">
    <property type="component" value="Unassembled WGS sequence"/>
</dbReference>
<proteinExistence type="inferred from homology"/>
<feature type="transmembrane region" description="Helical" evidence="7">
    <location>
        <begin position="21"/>
        <end position="45"/>
    </location>
</feature>
<keyword evidence="5 7" id="KW-0472">Membrane</keyword>
<dbReference type="PANTHER" id="PTHR30572">
    <property type="entry name" value="MEMBRANE COMPONENT OF TRANSPORTER-RELATED"/>
    <property type="match status" value="1"/>
</dbReference>
<sequence length="463" mass="50215">MRFPDLLIMSINNLRRRKLRTVLTVLGVIIGTASIVVMVSLGIGLDQMFMEQLSSWGSLTTIEVSPSGGSGAVFAGSNSGSKAPEPVYITDEMIEKFERLDYVTGVSPILEINVMIRQGVYEAQYINIRGVGQNYLKQLSLGEGRIPEPGELGLVFGNTVLQDFHNSKTGRGYWDTGELPQVDLLGKPLFVIFDMEAYYQSKNNGSAGGETGEGQTAVKPPKKYMLNGLGVLEGGPEDWGPNSYSVLTDVDGLKAQLRRVFKKGTVIPGQPTNKKGKPLNYITYNRAQIYVDEIDNVKAVQNMVADMGFQVSSQMEWMESTKQQSSMIQAVLGGIGAVSLLVAAIGIANTMMMSIYERTKEIGVMKVLGCDMGNIRNMFLIESGVIGFMGGVIGIGFSYAISCVINRFVNMEAMNGLTGELSRIPPWLSLAAVAFAIFVGMAAGFMPAMRAMKLSPLAAIRNE</sequence>
<evidence type="ECO:0000313" key="11">
    <source>
        <dbReference type="Proteomes" id="UP000429958"/>
    </source>
</evidence>
<dbReference type="InterPro" id="IPR050250">
    <property type="entry name" value="Macrolide_Exporter_MacB"/>
</dbReference>
<dbReference type="Pfam" id="PF02687">
    <property type="entry name" value="FtsX"/>
    <property type="match status" value="1"/>
</dbReference>
<dbReference type="EMBL" id="VUMD01000013">
    <property type="protein sequence ID" value="MSS37701.1"/>
    <property type="molecule type" value="Genomic_DNA"/>
</dbReference>
<dbReference type="PANTHER" id="PTHR30572:SF4">
    <property type="entry name" value="ABC TRANSPORTER PERMEASE YTRF"/>
    <property type="match status" value="1"/>
</dbReference>
<name>A0A7X2NN27_9CLOT</name>
<protein>
    <submittedName>
        <fullName evidence="10">ABC transporter permease</fullName>
    </submittedName>
</protein>
<comment type="caution">
    <text evidence="10">The sequence shown here is derived from an EMBL/GenBank/DDBJ whole genome shotgun (WGS) entry which is preliminary data.</text>
</comment>
<evidence type="ECO:0000313" key="10">
    <source>
        <dbReference type="EMBL" id="MSS37701.1"/>
    </source>
</evidence>
<dbReference type="AlphaFoldDB" id="A0A7X2NN27"/>